<evidence type="ECO:0000256" key="5">
    <source>
        <dbReference type="ARBA" id="ARBA00022631"/>
    </source>
</evidence>
<dbReference type="EMBL" id="CP014587">
    <property type="protein sequence ID" value="ANZ77866.1"/>
    <property type="molecule type" value="Genomic_DNA"/>
</dbReference>
<dbReference type="GO" id="GO:0006144">
    <property type="term" value="P:purine nucleobase metabolic process"/>
    <property type="evidence" value="ECO:0007669"/>
    <property type="project" value="UniProtKB-KW"/>
</dbReference>
<evidence type="ECO:0000256" key="9">
    <source>
        <dbReference type="ARBA" id="ARBA00055977"/>
    </source>
</evidence>
<organism evidence="11 12">
    <name type="scientific">Komagataella pastoris</name>
    <name type="common">Yeast</name>
    <name type="synonym">Pichia pastoris</name>
    <dbReference type="NCBI Taxonomy" id="4922"/>
    <lineage>
        <taxon>Eukaryota</taxon>
        <taxon>Fungi</taxon>
        <taxon>Dikarya</taxon>
        <taxon>Ascomycota</taxon>
        <taxon>Saccharomycotina</taxon>
        <taxon>Pichiomycetes</taxon>
        <taxon>Pichiales</taxon>
        <taxon>Pichiaceae</taxon>
        <taxon>Komagataella</taxon>
    </lineage>
</organism>
<dbReference type="InterPro" id="IPR047233">
    <property type="entry name" value="UAH_cupin"/>
</dbReference>
<evidence type="ECO:0000256" key="7">
    <source>
        <dbReference type="ARBA" id="ARBA00030302"/>
    </source>
</evidence>
<keyword evidence="12" id="KW-1185">Reference proteome</keyword>
<comment type="function">
    <text evidence="9">Catalyzes the catabolism of the allantoin degradation intermediate (S)-ureidoglycolate, generating urea and glyoxylate. Involved in the utilization of allantoin as secondary nitrogen source when primary sources are limiting.</text>
</comment>
<dbReference type="InterPro" id="IPR024060">
    <property type="entry name" value="Ureidoglycolate_lyase_dom_sf"/>
</dbReference>
<evidence type="ECO:0000256" key="10">
    <source>
        <dbReference type="ARBA" id="ARBA00061337"/>
    </source>
</evidence>
<dbReference type="Proteomes" id="UP000094565">
    <property type="component" value="Chromosome 4"/>
</dbReference>
<dbReference type="InterPro" id="IPR011051">
    <property type="entry name" value="RmlC_Cupin_sf"/>
</dbReference>
<dbReference type="Pfam" id="PF04115">
    <property type="entry name" value="Ureidogly_lyase"/>
    <property type="match status" value="1"/>
</dbReference>
<dbReference type="AlphaFoldDB" id="A0A1B2JIL2"/>
<comment type="catalytic activity">
    <reaction evidence="8">
        <text>(S)-ureidoglycolate = urea + glyoxylate</text>
        <dbReference type="Rhea" id="RHEA:11304"/>
        <dbReference type="ChEBI" id="CHEBI:16199"/>
        <dbReference type="ChEBI" id="CHEBI:36655"/>
        <dbReference type="ChEBI" id="CHEBI:57296"/>
        <dbReference type="EC" id="4.3.2.3"/>
    </reaction>
</comment>
<keyword evidence="6" id="KW-0456">Lyase</keyword>
<evidence type="ECO:0000256" key="1">
    <source>
        <dbReference type="ARBA" id="ARBA00004780"/>
    </source>
</evidence>
<dbReference type="EC" id="4.3.2.3" evidence="3"/>
<evidence type="ECO:0000256" key="6">
    <source>
        <dbReference type="ARBA" id="ARBA00023239"/>
    </source>
</evidence>
<comment type="similarity">
    <text evidence="10">Belongs to the ureidoglycolate lyase family.</text>
</comment>
<dbReference type="PANTHER" id="PTHR21221:SF1">
    <property type="entry name" value="UREIDOGLYCOLATE LYASE"/>
    <property type="match status" value="1"/>
</dbReference>
<dbReference type="InterPro" id="IPR007247">
    <property type="entry name" value="Ureidogly_lyase"/>
</dbReference>
<evidence type="ECO:0000256" key="3">
    <source>
        <dbReference type="ARBA" id="ARBA00012341"/>
    </source>
</evidence>
<accession>A0A1B2JIL2</accession>
<proteinExistence type="inferred from homology"/>
<gene>
    <name evidence="11" type="ORF">ATY40_BA7504968</name>
</gene>
<comment type="pathway">
    <text evidence="1">Nitrogen metabolism; (S)-allantoin degradation.</text>
</comment>
<evidence type="ECO:0000256" key="4">
    <source>
        <dbReference type="ARBA" id="ARBA00019751"/>
    </source>
</evidence>
<dbReference type="GO" id="GO:0004848">
    <property type="term" value="F:ureidoglycolate hydrolase activity"/>
    <property type="evidence" value="ECO:0007669"/>
    <property type="project" value="InterPro"/>
</dbReference>
<dbReference type="Gene3D" id="2.60.120.480">
    <property type="entry name" value="Ureidoglycolate hydrolase"/>
    <property type="match status" value="1"/>
</dbReference>
<evidence type="ECO:0000256" key="2">
    <source>
        <dbReference type="ARBA" id="ARBA00011738"/>
    </source>
</evidence>
<evidence type="ECO:0000313" key="11">
    <source>
        <dbReference type="EMBL" id="ANZ77866.1"/>
    </source>
</evidence>
<protein>
    <recommendedName>
        <fullName evidence="4">Ureidoglycolate lyase</fullName>
        <ecNumber evidence="3">4.3.2.3</ecNumber>
    </recommendedName>
    <alternativeName>
        <fullName evidence="7">Ureidoglycolatase</fullName>
    </alternativeName>
</protein>
<keyword evidence="5" id="KW-0659">Purine metabolism</keyword>
<dbReference type="CDD" id="cd20298">
    <property type="entry name" value="cupin_UAH"/>
    <property type="match status" value="1"/>
</dbReference>
<dbReference type="SUPFAM" id="SSF51182">
    <property type="entry name" value="RmlC-like cupins"/>
    <property type="match status" value="1"/>
</dbReference>
<dbReference type="GO" id="GO:0000256">
    <property type="term" value="P:allantoin catabolic process"/>
    <property type="evidence" value="ECO:0007669"/>
    <property type="project" value="InterPro"/>
</dbReference>
<evidence type="ECO:0000313" key="12">
    <source>
        <dbReference type="Proteomes" id="UP000094565"/>
    </source>
</evidence>
<dbReference type="OrthoDB" id="10266039at2759"/>
<sequence>MVYIHKSSAKTTIPTQPLTPTSFKPFGSIICTDQQLDHPHKSAANQGTAIKLFQVSQIINNYSSCPSGNPATINWNIFRCTVPTTLTKTDQGNRVYTGKVLERHPYTTQTFLPMGISKEKDTYMVICALNDDTTDQKLPDLSTLTAFICKGNQAVTYGAGVWHAPMIVLNETVDFAVLVHENDQPQENCEEVEYEGLQVLI</sequence>
<dbReference type="GO" id="GO:0050385">
    <property type="term" value="F:ureidoglycolate lyase activity"/>
    <property type="evidence" value="ECO:0007669"/>
    <property type="project" value="UniProtKB-EC"/>
</dbReference>
<dbReference type="PANTHER" id="PTHR21221">
    <property type="entry name" value="UREIDOGLYCOLATE HYDROLASE"/>
    <property type="match status" value="1"/>
</dbReference>
<name>A0A1B2JIL2_PICPA</name>
<dbReference type="FunFam" id="2.60.120.480:FF:000003">
    <property type="entry name" value="Ureidoglycolate hydrolase"/>
    <property type="match status" value="1"/>
</dbReference>
<comment type="subunit">
    <text evidence="2">Homodimer.</text>
</comment>
<reference evidence="11 12" key="1">
    <citation type="submission" date="2016-02" db="EMBL/GenBank/DDBJ databases">
        <title>Comparative genomic and transcriptomic foundation for Pichia pastoris.</title>
        <authorList>
            <person name="Love K.R."/>
            <person name="Shah K.A."/>
            <person name="Whittaker C.A."/>
            <person name="Wu J."/>
            <person name="Bartlett M.C."/>
            <person name="Ma D."/>
            <person name="Leeson R.L."/>
            <person name="Priest M."/>
            <person name="Young S.K."/>
            <person name="Love J.C."/>
        </authorList>
    </citation>
    <scope>NUCLEOTIDE SEQUENCE [LARGE SCALE GENOMIC DNA]</scope>
    <source>
        <strain evidence="11 12">ATCC 28485</strain>
    </source>
</reference>
<evidence type="ECO:0000256" key="8">
    <source>
        <dbReference type="ARBA" id="ARBA00047684"/>
    </source>
</evidence>